<feature type="compositionally biased region" description="Basic residues" evidence="2">
    <location>
        <begin position="561"/>
        <end position="575"/>
    </location>
</feature>
<evidence type="ECO:0000256" key="2">
    <source>
        <dbReference type="SAM" id="MobiDB-lite"/>
    </source>
</evidence>
<evidence type="ECO:0000313" key="3">
    <source>
        <dbReference type="EMBL" id="CAG5117301.1"/>
    </source>
</evidence>
<sequence length="632" mass="72789">MEGNTSSSPCREQTRFACNKIIDTSIRALYQIWDKMGIDESQKKARGDTAVAHMKNLMQHMIAEEEALMKQVAQTIDEYTEKLDLLCNDLSLPHIRLSGGLTMVQKEKILRSKVETMAKEKKDRMAKYDILHSRDEHLSEVLSTPTYTVSPGKVPTLEQLRELEKHVARLQEERDKRFTELVTTKKKIMELYSLIEFEPDTPFGCELICEDDDSLGLSTENMDKLSKLHDELVRKNEAMKTETDNLWERLRSLWNRLDTCDIDREEFELKINGHGTKAVAALKGEIEACELLKLQNIRKFVDGIRSELISWWDKCYFSEEQRSGFKAFSEGECTEELLQIHEQELESVRQYYNTNKDILEKIARREELFRNMVVFEEKASDPNRFFSDRGGRLLQEEKARKKLMKELPKVEEEVTEAILKWESDNQKDFLVNGMKFPDFVKNSWENFQSQKDQQKQLRLKARVKQAQDDVAYGSKSGSQTPSKRKVPQSASTPVRTPLKARKVEMGPSVSVKVRIQYDMLNDVPTTPSTTSKLPTRYQHNTLVHTPGKQSTFTPKTPLSKSAKRRSSRLKRRSAAKHSLSSKNRRKSRDIFAQGVENKRNDSSASLAAHGSYQDFTNCVIASKASSPDTQHT</sequence>
<evidence type="ECO:0000313" key="4">
    <source>
        <dbReference type="Proteomes" id="UP000678393"/>
    </source>
</evidence>
<keyword evidence="1" id="KW-0175">Coiled coil</keyword>
<organism evidence="3 4">
    <name type="scientific">Candidula unifasciata</name>
    <dbReference type="NCBI Taxonomy" id="100452"/>
    <lineage>
        <taxon>Eukaryota</taxon>
        <taxon>Metazoa</taxon>
        <taxon>Spiralia</taxon>
        <taxon>Lophotrochozoa</taxon>
        <taxon>Mollusca</taxon>
        <taxon>Gastropoda</taxon>
        <taxon>Heterobranchia</taxon>
        <taxon>Euthyneura</taxon>
        <taxon>Panpulmonata</taxon>
        <taxon>Eupulmonata</taxon>
        <taxon>Stylommatophora</taxon>
        <taxon>Helicina</taxon>
        <taxon>Helicoidea</taxon>
        <taxon>Geomitridae</taxon>
        <taxon>Candidula</taxon>
    </lineage>
</organism>
<dbReference type="PANTHER" id="PTHR19321">
    <property type="entry name" value="PROTEIN REGULATOR OF CYTOKINESIS 1 PRC1-RELATED"/>
    <property type="match status" value="1"/>
</dbReference>
<dbReference type="Proteomes" id="UP000678393">
    <property type="component" value="Unassembled WGS sequence"/>
</dbReference>
<dbReference type="Gene3D" id="1.20.58.1520">
    <property type="match status" value="1"/>
</dbReference>
<dbReference type="InterPro" id="IPR007145">
    <property type="entry name" value="MAP65_Ase1_PRC1"/>
</dbReference>
<dbReference type="GO" id="GO:1990023">
    <property type="term" value="C:mitotic spindle midzone"/>
    <property type="evidence" value="ECO:0007669"/>
    <property type="project" value="TreeGrafter"/>
</dbReference>
<name>A0A8S3YPT7_9EUPU</name>
<accession>A0A8S3YPT7</accession>
<dbReference type="GO" id="GO:0005737">
    <property type="term" value="C:cytoplasm"/>
    <property type="evidence" value="ECO:0007669"/>
    <property type="project" value="TreeGrafter"/>
</dbReference>
<proteinExistence type="predicted"/>
<dbReference type="Pfam" id="PF03999">
    <property type="entry name" value="MAP65_ASE1"/>
    <property type="match status" value="1"/>
</dbReference>
<dbReference type="GO" id="GO:0051256">
    <property type="term" value="P:mitotic spindle midzone assembly"/>
    <property type="evidence" value="ECO:0007669"/>
    <property type="project" value="TreeGrafter"/>
</dbReference>
<feature type="coiled-coil region" evidence="1">
    <location>
        <begin position="393"/>
        <end position="420"/>
    </location>
</feature>
<feature type="compositionally biased region" description="Polar residues" evidence="2">
    <location>
        <begin position="544"/>
        <end position="556"/>
    </location>
</feature>
<feature type="coiled-coil region" evidence="1">
    <location>
        <begin position="62"/>
        <end position="89"/>
    </location>
</feature>
<dbReference type="EMBL" id="CAJHNH020000383">
    <property type="protein sequence ID" value="CAG5117301.1"/>
    <property type="molecule type" value="Genomic_DNA"/>
</dbReference>
<dbReference type="OrthoDB" id="642895at2759"/>
<gene>
    <name evidence="3" type="ORF">CUNI_LOCUS2859</name>
</gene>
<feature type="region of interest" description="Disordered" evidence="2">
    <location>
        <begin position="465"/>
        <end position="505"/>
    </location>
</feature>
<feature type="region of interest" description="Disordered" evidence="2">
    <location>
        <begin position="544"/>
        <end position="605"/>
    </location>
</feature>
<reference evidence="3" key="1">
    <citation type="submission" date="2021-04" db="EMBL/GenBank/DDBJ databases">
        <authorList>
            <consortium name="Molecular Ecology Group"/>
        </authorList>
    </citation>
    <scope>NUCLEOTIDE SEQUENCE</scope>
</reference>
<dbReference type="PANTHER" id="PTHR19321:SF41">
    <property type="entry name" value="FASCETTO-RELATED"/>
    <property type="match status" value="1"/>
</dbReference>
<dbReference type="AlphaFoldDB" id="A0A8S3YPT7"/>
<evidence type="ECO:0008006" key="5">
    <source>
        <dbReference type="Google" id="ProtNLM"/>
    </source>
</evidence>
<protein>
    <recommendedName>
        <fullName evidence="5">Protein regulator of cytokinesis 1</fullName>
    </recommendedName>
</protein>
<comment type="caution">
    <text evidence="3">The sequence shown here is derived from an EMBL/GenBank/DDBJ whole genome shotgun (WGS) entry which is preliminary data.</text>
</comment>
<keyword evidence="4" id="KW-1185">Reference proteome</keyword>
<dbReference type="GO" id="GO:0008017">
    <property type="term" value="F:microtubule binding"/>
    <property type="evidence" value="ECO:0007669"/>
    <property type="project" value="InterPro"/>
</dbReference>
<evidence type="ECO:0000256" key="1">
    <source>
        <dbReference type="SAM" id="Coils"/>
    </source>
</evidence>